<sequence length="127" mass="13793">MKFFSELGSCWGGAMVSPAAEAGLQAEGQEGIRRTRGRTTSKRLPRVKSSGGAMRHWKPKLNSIAEDNPLLEANRGGGVNRSSTGADDRKRTLFRLKSASQPSNGEDYWKSCQAMALPAFAPTSFLF</sequence>
<dbReference type="PANTHER" id="PTHR35318">
    <property type="entry name" value="BNAA10G08410D PROTEIN"/>
    <property type="match status" value="1"/>
</dbReference>
<evidence type="ECO:0000313" key="2">
    <source>
        <dbReference type="EMBL" id="KAK4420516.1"/>
    </source>
</evidence>
<gene>
    <name evidence="2" type="ORF">Salat_2002000</name>
</gene>
<dbReference type="EMBL" id="JACGWO010000008">
    <property type="protein sequence ID" value="KAK4420516.1"/>
    <property type="molecule type" value="Genomic_DNA"/>
</dbReference>
<evidence type="ECO:0000313" key="3">
    <source>
        <dbReference type="Proteomes" id="UP001293254"/>
    </source>
</evidence>
<accession>A0AAE2CFR0</accession>
<keyword evidence="3" id="KW-1185">Reference proteome</keyword>
<feature type="compositionally biased region" description="Basic residues" evidence="1">
    <location>
        <begin position="34"/>
        <end position="46"/>
    </location>
</feature>
<comment type="caution">
    <text evidence="2">The sequence shown here is derived from an EMBL/GenBank/DDBJ whole genome shotgun (WGS) entry which is preliminary data.</text>
</comment>
<dbReference type="PANTHER" id="PTHR35318:SF8">
    <property type="match status" value="1"/>
</dbReference>
<reference evidence="2" key="1">
    <citation type="submission" date="2020-06" db="EMBL/GenBank/DDBJ databases">
        <authorList>
            <person name="Li T."/>
            <person name="Hu X."/>
            <person name="Zhang T."/>
            <person name="Song X."/>
            <person name="Zhang H."/>
            <person name="Dai N."/>
            <person name="Sheng W."/>
            <person name="Hou X."/>
            <person name="Wei L."/>
        </authorList>
    </citation>
    <scope>NUCLEOTIDE SEQUENCE</scope>
    <source>
        <strain evidence="2">3651</strain>
        <tissue evidence="2">Leaf</tissue>
    </source>
</reference>
<evidence type="ECO:0000256" key="1">
    <source>
        <dbReference type="SAM" id="MobiDB-lite"/>
    </source>
</evidence>
<dbReference type="Proteomes" id="UP001293254">
    <property type="component" value="Unassembled WGS sequence"/>
</dbReference>
<organism evidence="2 3">
    <name type="scientific">Sesamum alatum</name>
    <dbReference type="NCBI Taxonomy" id="300844"/>
    <lineage>
        <taxon>Eukaryota</taxon>
        <taxon>Viridiplantae</taxon>
        <taxon>Streptophyta</taxon>
        <taxon>Embryophyta</taxon>
        <taxon>Tracheophyta</taxon>
        <taxon>Spermatophyta</taxon>
        <taxon>Magnoliopsida</taxon>
        <taxon>eudicotyledons</taxon>
        <taxon>Gunneridae</taxon>
        <taxon>Pentapetalae</taxon>
        <taxon>asterids</taxon>
        <taxon>lamiids</taxon>
        <taxon>Lamiales</taxon>
        <taxon>Pedaliaceae</taxon>
        <taxon>Sesamum</taxon>
    </lineage>
</organism>
<dbReference type="AlphaFoldDB" id="A0AAE2CFR0"/>
<feature type="region of interest" description="Disordered" evidence="1">
    <location>
        <begin position="25"/>
        <end position="54"/>
    </location>
</feature>
<reference evidence="2" key="2">
    <citation type="journal article" date="2024" name="Plant">
        <title>Genomic evolution and insights into agronomic trait innovations of Sesamum species.</title>
        <authorList>
            <person name="Miao H."/>
            <person name="Wang L."/>
            <person name="Qu L."/>
            <person name="Liu H."/>
            <person name="Sun Y."/>
            <person name="Le M."/>
            <person name="Wang Q."/>
            <person name="Wei S."/>
            <person name="Zheng Y."/>
            <person name="Lin W."/>
            <person name="Duan Y."/>
            <person name="Cao H."/>
            <person name="Xiong S."/>
            <person name="Wang X."/>
            <person name="Wei L."/>
            <person name="Li C."/>
            <person name="Ma Q."/>
            <person name="Ju M."/>
            <person name="Zhao R."/>
            <person name="Li G."/>
            <person name="Mu C."/>
            <person name="Tian Q."/>
            <person name="Mei H."/>
            <person name="Zhang T."/>
            <person name="Gao T."/>
            <person name="Zhang H."/>
        </authorList>
    </citation>
    <scope>NUCLEOTIDE SEQUENCE</scope>
    <source>
        <strain evidence="2">3651</strain>
    </source>
</reference>
<name>A0AAE2CFR0_9LAMI</name>
<proteinExistence type="predicted"/>
<protein>
    <submittedName>
        <fullName evidence="2">Uncharacterized protein</fullName>
    </submittedName>
</protein>